<dbReference type="SUPFAM" id="SSF52833">
    <property type="entry name" value="Thioredoxin-like"/>
    <property type="match status" value="1"/>
</dbReference>
<evidence type="ECO:0000313" key="3">
    <source>
        <dbReference type="Proteomes" id="UP000295325"/>
    </source>
</evidence>
<dbReference type="Pfam" id="PF13192">
    <property type="entry name" value="Thioredoxin_3"/>
    <property type="match status" value="1"/>
</dbReference>
<name>A0A4R7KT66_9CLOT</name>
<evidence type="ECO:0000259" key="1">
    <source>
        <dbReference type="Pfam" id="PF13192"/>
    </source>
</evidence>
<evidence type="ECO:0000313" key="2">
    <source>
        <dbReference type="EMBL" id="TDT61302.1"/>
    </source>
</evidence>
<proteinExistence type="predicted"/>
<dbReference type="Gene3D" id="3.40.30.10">
    <property type="entry name" value="Glutaredoxin"/>
    <property type="match status" value="1"/>
</dbReference>
<dbReference type="InterPro" id="IPR012336">
    <property type="entry name" value="Thioredoxin-like_fold"/>
</dbReference>
<dbReference type="InterPro" id="IPR036249">
    <property type="entry name" value="Thioredoxin-like_sf"/>
</dbReference>
<accession>A0A4R7KT66</accession>
<reference evidence="2 3" key="1">
    <citation type="submission" date="2019-03" db="EMBL/GenBank/DDBJ databases">
        <title>Genomic Encyclopedia of Type Strains, Phase IV (KMG-IV): sequencing the most valuable type-strain genomes for metagenomic binning, comparative biology and taxonomic classification.</title>
        <authorList>
            <person name="Goeker M."/>
        </authorList>
    </citation>
    <scope>NUCLEOTIDE SEQUENCE [LARGE SCALE GENOMIC DNA]</scope>
    <source>
        <strain evidence="2 3">DSM 24455</strain>
    </source>
</reference>
<protein>
    <submittedName>
        <fullName evidence="2">Thioredoxin-like protein</fullName>
    </submittedName>
</protein>
<keyword evidence="3" id="KW-1185">Reference proteome</keyword>
<gene>
    <name evidence="2" type="ORF">EDD71_10727</name>
</gene>
<sequence>MFTMKSCPYCRQAFTWMEELKKENPEYSNIDINIIDETLNPDVASQYDYYYVPTYYVDGVKIHEGAATKEIIRTVFEKALR</sequence>
<dbReference type="Proteomes" id="UP000295325">
    <property type="component" value="Unassembled WGS sequence"/>
</dbReference>
<feature type="domain" description="Thioredoxin-like fold" evidence="1">
    <location>
        <begin position="5"/>
        <end position="76"/>
    </location>
</feature>
<organism evidence="2 3">
    <name type="scientific">Fonticella tunisiensis</name>
    <dbReference type="NCBI Taxonomy" id="1096341"/>
    <lineage>
        <taxon>Bacteria</taxon>
        <taxon>Bacillati</taxon>
        <taxon>Bacillota</taxon>
        <taxon>Clostridia</taxon>
        <taxon>Eubacteriales</taxon>
        <taxon>Clostridiaceae</taxon>
        <taxon>Fonticella</taxon>
    </lineage>
</organism>
<dbReference type="EMBL" id="SOAZ01000007">
    <property type="protein sequence ID" value="TDT61302.1"/>
    <property type="molecule type" value="Genomic_DNA"/>
</dbReference>
<dbReference type="PROSITE" id="PS51354">
    <property type="entry name" value="GLUTAREDOXIN_2"/>
    <property type="match status" value="1"/>
</dbReference>
<comment type="caution">
    <text evidence="2">The sequence shown here is derived from an EMBL/GenBank/DDBJ whole genome shotgun (WGS) entry which is preliminary data.</text>
</comment>
<dbReference type="AlphaFoldDB" id="A0A4R7KT66"/>